<comment type="caution">
    <text evidence="6">The sequence shown here is derived from an EMBL/GenBank/DDBJ whole genome shotgun (WGS) entry which is preliminary data.</text>
</comment>
<evidence type="ECO:0000256" key="3">
    <source>
        <dbReference type="ARBA" id="ARBA00023015"/>
    </source>
</evidence>
<dbReference type="STRING" id="585531.HMPREF0063_10130"/>
<proteinExistence type="predicted"/>
<dbReference type="EMBL" id="ACLF03000001">
    <property type="protein sequence ID" value="EFQ84789.1"/>
    <property type="molecule type" value="Genomic_DNA"/>
</dbReference>
<dbReference type="HOGENOM" id="CLU_074354_2_0_11"/>
<dbReference type="SMART" id="SM00065">
    <property type="entry name" value="GAF"/>
    <property type="match status" value="1"/>
</dbReference>
<dbReference type="RefSeq" id="WP_007076697.1">
    <property type="nucleotide sequence ID" value="NZ_CM001024.1"/>
</dbReference>
<dbReference type="GO" id="GO:0003723">
    <property type="term" value="F:RNA binding"/>
    <property type="evidence" value="ECO:0007669"/>
    <property type="project" value="InterPro"/>
</dbReference>
<dbReference type="SUPFAM" id="SSF55781">
    <property type="entry name" value="GAF domain-like"/>
    <property type="match status" value="1"/>
</dbReference>
<dbReference type="Gene3D" id="1.10.10.10">
    <property type="entry name" value="Winged helix-like DNA-binding domain superfamily/Winged helix DNA-binding domain"/>
    <property type="match status" value="1"/>
</dbReference>
<dbReference type="PIRSF" id="PIRSF036625">
    <property type="entry name" value="GAF_ANTAR"/>
    <property type="match status" value="1"/>
</dbReference>
<keyword evidence="2" id="KW-0418">Kinase</keyword>
<dbReference type="Gene3D" id="3.30.450.40">
    <property type="match status" value="1"/>
</dbReference>
<dbReference type="eggNOG" id="COG2203">
    <property type="taxonomic scope" value="Bacteria"/>
</dbReference>
<sequence>MPDDVQQWVADLARDLANARRIDDAAEIVVAVASDLVGTDHAGLTLINPGRRFETFAATRRSVVEADHLQYSLKEGPCVDAATEARSFISPDLANDERWPTWGPAAVELGFRSMLAVDLFAREQRIGAINLYGDGSRDFDEADLRVLQSVAPHAAAAISSLRTEEGLIAALDSRVIIGQAQGVLMERYSVDADRAFQILRRFSQSLNVKLRDVAARIVDGTPLDEMDVPEILGSGEDTSVPSGS</sequence>
<dbReference type="InterPro" id="IPR011006">
    <property type="entry name" value="CheY-like_superfamily"/>
</dbReference>
<keyword evidence="1" id="KW-0808">Transferase</keyword>
<feature type="domain" description="ANTAR" evidence="5">
    <location>
        <begin position="157"/>
        <end position="218"/>
    </location>
</feature>
<name>E2S7X3_9ACTN</name>
<evidence type="ECO:0000256" key="4">
    <source>
        <dbReference type="ARBA" id="ARBA00023163"/>
    </source>
</evidence>
<evidence type="ECO:0000256" key="2">
    <source>
        <dbReference type="ARBA" id="ARBA00022777"/>
    </source>
</evidence>
<dbReference type="InterPro" id="IPR003018">
    <property type="entry name" value="GAF"/>
</dbReference>
<dbReference type="SMART" id="SM01012">
    <property type="entry name" value="ANTAR"/>
    <property type="match status" value="1"/>
</dbReference>
<dbReference type="GO" id="GO:0016301">
    <property type="term" value="F:kinase activity"/>
    <property type="evidence" value="ECO:0007669"/>
    <property type="project" value="UniProtKB-KW"/>
</dbReference>
<dbReference type="InterPro" id="IPR036388">
    <property type="entry name" value="WH-like_DNA-bd_sf"/>
</dbReference>
<organism evidence="6 7">
    <name type="scientific">Aeromicrobium marinum DSM 15272</name>
    <dbReference type="NCBI Taxonomy" id="585531"/>
    <lineage>
        <taxon>Bacteria</taxon>
        <taxon>Bacillati</taxon>
        <taxon>Actinomycetota</taxon>
        <taxon>Actinomycetes</taxon>
        <taxon>Propionibacteriales</taxon>
        <taxon>Nocardioidaceae</taxon>
        <taxon>Aeromicrobium</taxon>
    </lineage>
</organism>
<dbReference type="AlphaFoldDB" id="E2S7X3"/>
<dbReference type="Proteomes" id="UP000003111">
    <property type="component" value="Unassembled WGS sequence"/>
</dbReference>
<dbReference type="InterPro" id="IPR012074">
    <property type="entry name" value="GAF_ANTAR"/>
</dbReference>
<accession>E2S7X3</accession>
<reference evidence="6" key="1">
    <citation type="submission" date="2010-08" db="EMBL/GenBank/DDBJ databases">
        <authorList>
            <person name="Muzny D."/>
            <person name="Qin X."/>
            <person name="Buhay C."/>
            <person name="Dugan-Rocha S."/>
            <person name="Ding Y."/>
            <person name="Chen G."/>
            <person name="Hawes A."/>
            <person name="Holder M."/>
            <person name="Jhangiani S."/>
            <person name="Johnson A."/>
            <person name="Khan Z."/>
            <person name="Li Z."/>
            <person name="Liu W."/>
            <person name="Liu X."/>
            <person name="Perez L."/>
            <person name="Shen H."/>
            <person name="Wang Q."/>
            <person name="Watt J."/>
            <person name="Xi L."/>
            <person name="Xin Y."/>
            <person name="Zhou J."/>
            <person name="Deng J."/>
            <person name="Jiang H."/>
            <person name="Liu Y."/>
            <person name="Qu J."/>
            <person name="Song X.-Z."/>
            <person name="Zhang L."/>
            <person name="Villasana D."/>
            <person name="Johnson A."/>
            <person name="Liu J."/>
            <person name="Liyanage D."/>
            <person name="Lorensuhewa L."/>
            <person name="Robinson T."/>
            <person name="Song A."/>
            <person name="Song B.-B."/>
            <person name="Dinh H."/>
            <person name="Thornton R."/>
            <person name="Coyle M."/>
            <person name="Francisco L."/>
            <person name="Jackson L."/>
            <person name="Javaid M."/>
            <person name="Korchina V."/>
            <person name="Kovar C."/>
            <person name="Mata R."/>
            <person name="Mathew T."/>
            <person name="Ngo R."/>
            <person name="Nguyen L."/>
            <person name="Nguyen N."/>
            <person name="Okwuonu G."/>
            <person name="Ongeri F."/>
            <person name="Pham C."/>
            <person name="Simmons D."/>
            <person name="Wilczek-Boney K."/>
            <person name="Hale W."/>
            <person name="Jakkamsetti A."/>
            <person name="Pham P."/>
            <person name="Ruth R."/>
            <person name="San Lucas F."/>
            <person name="Warren J."/>
            <person name="Zhang J."/>
            <person name="Zhao Z."/>
            <person name="Zhou C."/>
            <person name="Zhu D."/>
            <person name="Lee S."/>
            <person name="Bess C."/>
            <person name="Blankenburg K."/>
            <person name="Forbes L."/>
            <person name="Fu Q."/>
            <person name="Gubbala S."/>
            <person name="Hirani K."/>
            <person name="Jayaseelan J.C."/>
            <person name="Lara F."/>
            <person name="Munidasa M."/>
            <person name="Palculict T."/>
            <person name="Patil S."/>
            <person name="Pu L.-L."/>
            <person name="Saada N."/>
            <person name="Tang L."/>
            <person name="Weissenberger G."/>
            <person name="Zhu Y."/>
            <person name="Hemphill L."/>
            <person name="Shang Y."/>
            <person name="Youmans B."/>
            <person name="Ayvaz T."/>
            <person name="Ross M."/>
            <person name="Santibanez J."/>
            <person name="Aqrawi P."/>
            <person name="Gross S."/>
            <person name="Joshi V."/>
            <person name="Fowler G."/>
            <person name="Nazareth L."/>
            <person name="Reid J."/>
            <person name="Worley K."/>
            <person name="Petrosino J."/>
            <person name="Highlander S."/>
            <person name="Gibbs R."/>
        </authorList>
    </citation>
    <scope>NUCLEOTIDE SEQUENCE [LARGE SCALE GENOMIC DNA]</scope>
    <source>
        <strain evidence="6">DSM 15272</strain>
    </source>
</reference>
<evidence type="ECO:0000313" key="6">
    <source>
        <dbReference type="EMBL" id="EFQ84789.1"/>
    </source>
</evidence>
<dbReference type="InterPro" id="IPR005561">
    <property type="entry name" value="ANTAR"/>
</dbReference>
<evidence type="ECO:0000256" key="1">
    <source>
        <dbReference type="ARBA" id="ARBA00022679"/>
    </source>
</evidence>
<keyword evidence="4" id="KW-0804">Transcription</keyword>
<keyword evidence="7" id="KW-1185">Reference proteome</keyword>
<dbReference type="Pfam" id="PF03861">
    <property type="entry name" value="ANTAR"/>
    <property type="match status" value="1"/>
</dbReference>
<dbReference type="SUPFAM" id="SSF52172">
    <property type="entry name" value="CheY-like"/>
    <property type="match status" value="1"/>
</dbReference>
<dbReference type="Pfam" id="PF13185">
    <property type="entry name" value="GAF_2"/>
    <property type="match status" value="1"/>
</dbReference>
<evidence type="ECO:0000313" key="7">
    <source>
        <dbReference type="Proteomes" id="UP000003111"/>
    </source>
</evidence>
<evidence type="ECO:0000259" key="5">
    <source>
        <dbReference type="PROSITE" id="PS50921"/>
    </source>
</evidence>
<keyword evidence="3" id="KW-0805">Transcription regulation</keyword>
<dbReference type="PROSITE" id="PS50921">
    <property type="entry name" value="ANTAR"/>
    <property type="match status" value="1"/>
</dbReference>
<gene>
    <name evidence="6" type="ORF">HMPREF0063_10130</name>
</gene>
<dbReference type="InterPro" id="IPR029016">
    <property type="entry name" value="GAF-like_dom_sf"/>
</dbReference>
<protein>
    <submittedName>
        <fullName evidence="6">ANTAR domain protein</fullName>
    </submittedName>
</protein>